<dbReference type="Proteomes" id="UP000887565">
    <property type="component" value="Unplaced"/>
</dbReference>
<protein>
    <submittedName>
        <fullName evidence="3">Uncharacterized protein</fullName>
    </submittedName>
</protein>
<dbReference type="WBParaSite" id="nRc.2.0.1.t19199-RA">
    <property type="protein sequence ID" value="nRc.2.0.1.t19199-RA"/>
    <property type="gene ID" value="nRc.2.0.1.g19199"/>
</dbReference>
<proteinExistence type="predicted"/>
<feature type="compositionally biased region" description="Basic and acidic residues" evidence="1">
    <location>
        <begin position="14"/>
        <end position="30"/>
    </location>
</feature>
<organism evidence="2 3">
    <name type="scientific">Romanomermis culicivorax</name>
    <name type="common">Nematode worm</name>
    <dbReference type="NCBI Taxonomy" id="13658"/>
    <lineage>
        <taxon>Eukaryota</taxon>
        <taxon>Metazoa</taxon>
        <taxon>Ecdysozoa</taxon>
        <taxon>Nematoda</taxon>
        <taxon>Enoplea</taxon>
        <taxon>Dorylaimia</taxon>
        <taxon>Mermithida</taxon>
        <taxon>Mermithoidea</taxon>
        <taxon>Mermithidae</taxon>
        <taxon>Romanomermis</taxon>
    </lineage>
</organism>
<sequence length="30" mass="3486">MPPPRTIIANAATEHNKREADSRRQEPDRQ</sequence>
<name>A0A915IZD7_ROMCU</name>
<dbReference type="AlphaFoldDB" id="A0A915IZD7"/>
<reference evidence="3" key="1">
    <citation type="submission" date="2022-11" db="UniProtKB">
        <authorList>
            <consortium name="WormBaseParasite"/>
        </authorList>
    </citation>
    <scope>IDENTIFICATION</scope>
</reference>
<evidence type="ECO:0000313" key="3">
    <source>
        <dbReference type="WBParaSite" id="nRc.2.0.1.t19199-RA"/>
    </source>
</evidence>
<evidence type="ECO:0000256" key="1">
    <source>
        <dbReference type="SAM" id="MobiDB-lite"/>
    </source>
</evidence>
<accession>A0A915IZD7</accession>
<evidence type="ECO:0000313" key="2">
    <source>
        <dbReference type="Proteomes" id="UP000887565"/>
    </source>
</evidence>
<keyword evidence="2" id="KW-1185">Reference proteome</keyword>
<feature type="region of interest" description="Disordered" evidence="1">
    <location>
        <begin position="1"/>
        <end position="30"/>
    </location>
</feature>